<dbReference type="InterPro" id="IPR036388">
    <property type="entry name" value="WH-like_DNA-bd_sf"/>
</dbReference>
<dbReference type="PANTHER" id="PTHR43704">
    <property type="entry name" value="BSR5907 PROTEIN"/>
    <property type="match status" value="1"/>
</dbReference>
<dbReference type="InterPro" id="IPR012015">
    <property type="entry name" value="UCP_HTH_arc"/>
</dbReference>
<name>A0ABU3X043_9EURY</name>
<dbReference type="InterPro" id="IPR012318">
    <property type="entry name" value="HTH_CRP"/>
</dbReference>
<gene>
    <name evidence="2" type="ORF">F8E02_05050</name>
</gene>
<dbReference type="PANTHER" id="PTHR43704:SF2">
    <property type="entry name" value="HTH CRP-TYPE DOMAIN-CONTAINING PROTEIN"/>
    <property type="match status" value="1"/>
</dbReference>
<comment type="caution">
    <text evidence="2">The sequence shown here is derived from an EMBL/GenBank/DDBJ whole genome shotgun (WGS) entry which is preliminary data.</text>
</comment>
<dbReference type="Gene3D" id="1.10.10.10">
    <property type="entry name" value="Winged helix-like DNA-binding domain superfamily/Winged helix DNA-binding domain"/>
    <property type="match status" value="1"/>
</dbReference>
<evidence type="ECO:0000259" key="1">
    <source>
        <dbReference type="SMART" id="SM00419"/>
    </source>
</evidence>
<feature type="domain" description="HTH crp-type" evidence="1">
    <location>
        <begin position="27"/>
        <end position="76"/>
    </location>
</feature>
<dbReference type="SMART" id="SM00419">
    <property type="entry name" value="HTH_CRP"/>
    <property type="match status" value="1"/>
</dbReference>
<protein>
    <submittedName>
        <fullName evidence="2">Winged helix-turn-helix transcriptional regulator</fullName>
    </submittedName>
</protein>
<dbReference type="SUPFAM" id="SSF46785">
    <property type="entry name" value="Winged helix' DNA-binding domain"/>
    <property type="match status" value="1"/>
</dbReference>
<dbReference type="InterPro" id="IPR057161">
    <property type="entry name" value="DUF7839"/>
</dbReference>
<sequence length="270" mass="29824">MTGLSDDPLYVILRSKREATRFQILVEIAEHQPAIRQQEVAAKLGVTPQAVSEYIREMVDEGLVMAQGRGRYEVTKNGIEWVLRHAEALEAYARHVNRDIIRQVAVWTAVARDDIAKGDTVGVFMRAGWLYATKETEQSATGLATMDAAAGEDVGVAHLSGIIEHAEGLVHVCKVPRVERGGSRQVRADLLREAVRDAEMVAAVGLESYVALKKANIEPDMFFGSREGVIEAAFHGRECAILIVDEEFTDFLKRLETVGLTYTIHDLIAP</sequence>
<dbReference type="Pfam" id="PF25211">
    <property type="entry name" value="DUF7839"/>
    <property type="match status" value="1"/>
</dbReference>
<reference evidence="2 3" key="1">
    <citation type="submission" date="2019-10" db="EMBL/GenBank/DDBJ databases">
        <title>Isolation and characterization of Methanoculleus sp. Wushi-C6 from a hot spring well.</title>
        <authorList>
            <person name="Chen S.-C."/>
            <person name="Lan Z.-H."/>
            <person name="You Y.-T."/>
            <person name="Lai M.-C."/>
        </authorList>
    </citation>
    <scope>NUCLEOTIDE SEQUENCE [LARGE SCALE GENOMIC DNA]</scope>
    <source>
        <strain evidence="2 3">Wushi-C6</strain>
    </source>
</reference>
<dbReference type="Proteomes" id="UP001281203">
    <property type="component" value="Unassembled WGS sequence"/>
</dbReference>
<dbReference type="EMBL" id="WBKO01000001">
    <property type="protein sequence ID" value="MDV2481383.1"/>
    <property type="molecule type" value="Genomic_DNA"/>
</dbReference>
<evidence type="ECO:0000313" key="3">
    <source>
        <dbReference type="Proteomes" id="UP001281203"/>
    </source>
</evidence>
<dbReference type="RefSeq" id="WP_317064399.1">
    <property type="nucleotide sequence ID" value="NZ_WBKO01000001.1"/>
</dbReference>
<organism evidence="2 3">
    <name type="scientific">Methanoculleus caldifontis</name>
    <dbReference type="NCBI Taxonomy" id="2651577"/>
    <lineage>
        <taxon>Archaea</taxon>
        <taxon>Methanobacteriati</taxon>
        <taxon>Methanobacteriota</taxon>
        <taxon>Stenosarchaea group</taxon>
        <taxon>Methanomicrobia</taxon>
        <taxon>Methanomicrobiales</taxon>
        <taxon>Methanomicrobiaceae</taxon>
        <taxon>Methanoculleus</taxon>
    </lineage>
</organism>
<accession>A0ABU3X043</accession>
<proteinExistence type="predicted"/>
<evidence type="ECO:0000313" key="2">
    <source>
        <dbReference type="EMBL" id="MDV2481383.1"/>
    </source>
</evidence>
<dbReference type="Pfam" id="PF13412">
    <property type="entry name" value="HTH_24"/>
    <property type="match status" value="1"/>
</dbReference>
<dbReference type="PIRSF" id="PIRSF004955">
    <property type="entry name" value="HTH_arch"/>
    <property type="match status" value="1"/>
</dbReference>
<dbReference type="InterPro" id="IPR036390">
    <property type="entry name" value="WH_DNA-bd_sf"/>
</dbReference>
<dbReference type="CDD" id="cd00092">
    <property type="entry name" value="HTH_CRP"/>
    <property type="match status" value="1"/>
</dbReference>
<keyword evidence="3" id="KW-1185">Reference proteome</keyword>